<dbReference type="AlphaFoldDB" id="A0A8C6T9Q6"/>
<feature type="compositionally biased region" description="Basic and acidic residues" evidence="1">
    <location>
        <begin position="69"/>
        <end position="83"/>
    </location>
</feature>
<feature type="region of interest" description="Disordered" evidence="1">
    <location>
        <begin position="46"/>
        <end position="100"/>
    </location>
</feature>
<keyword evidence="3" id="KW-1185">Reference proteome</keyword>
<organism evidence="2 3">
    <name type="scientific">Neogobius melanostomus</name>
    <name type="common">round goby</name>
    <dbReference type="NCBI Taxonomy" id="47308"/>
    <lineage>
        <taxon>Eukaryota</taxon>
        <taxon>Metazoa</taxon>
        <taxon>Chordata</taxon>
        <taxon>Craniata</taxon>
        <taxon>Vertebrata</taxon>
        <taxon>Euteleostomi</taxon>
        <taxon>Actinopterygii</taxon>
        <taxon>Neopterygii</taxon>
        <taxon>Teleostei</taxon>
        <taxon>Neoteleostei</taxon>
        <taxon>Acanthomorphata</taxon>
        <taxon>Gobiaria</taxon>
        <taxon>Gobiiformes</taxon>
        <taxon>Gobioidei</taxon>
        <taxon>Gobiidae</taxon>
        <taxon>Benthophilinae</taxon>
        <taxon>Neogobiini</taxon>
        <taxon>Neogobius</taxon>
    </lineage>
</organism>
<dbReference type="Ensembl" id="ENSNMLT00000020709.1">
    <property type="protein sequence ID" value="ENSNMLP00000018411.1"/>
    <property type="gene ID" value="ENSNMLG00000012114.1"/>
</dbReference>
<dbReference type="Proteomes" id="UP000694523">
    <property type="component" value="Unplaced"/>
</dbReference>
<accession>A0A8C6T9Q6</accession>
<proteinExistence type="predicted"/>
<evidence type="ECO:0000313" key="3">
    <source>
        <dbReference type="Proteomes" id="UP000694523"/>
    </source>
</evidence>
<evidence type="ECO:0000313" key="2">
    <source>
        <dbReference type="Ensembl" id="ENSNMLP00000018411.1"/>
    </source>
</evidence>
<evidence type="ECO:0000256" key="1">
    <source>
        <dbReference type="SAM" id="MobiDB-lite"/>
    </source>
</evidence>
<sequence length="100" mass="11623">NAPLRNFLSLPGLAARRRRRRPTWRYTCTVLMVRELRLDEGAQSVGRAGRTRLCDGPDRRPRASLSLSKTKELLHHQHRRPCENQRNVPCPASRWEQTSP</sequence>
<protein>
    <submittedName>
        <fullName evidence="2">Uncharacterized protein</fullName>
    </submittedName>
</protein>
<feature type="compositionally biased region" description="Basic and acidic residues" evidence="1">
    <location>
        <begin position="52"/>
        <end position="61"/>
    </location>
</feature>
<reference evidence="2" key="2">
    <citation type="submission" date="2025-09" db="UniProtKB">
        <authorList>
            <consortium name="Ensembl"/>
        </authorList>
    </citation>
    <scope>IDENTIFICATION</scope>
</reference>
<name>A0A8C6T9Q6_9GOBI</name>
<reference evidence="2" key="1">
    <citation type="submission" date="2025-08" db="UniProtKB">
        <authorList>
            <consortium name="Ensembl"/>
        </authorList>
    </citation>
    <scope>IDENTIFICATION</scope>
</reference>